<evidence type="ECO:0000256" key="6">
    <source>
        <dbReference type="RuleBase" id="RU363034"/>
    </source>
</evidence>
<accession>A0ABM3LT98</accession>
<dbReference type="Pfam" id="PF00089">
    <property type="entry name" value="Trypsin"/>
    <property type="match status" value="1"/>
</dbReference>
<dbReference type="CDD" id="cd00190">
    <property type="entry name" value="Tryp_SPc"/>
    <property type="match status" value="1"/>
</dbReference>
<dbReference type="SMART" id="SM00020">
    <property type="entry name" value="Tryp_SPc"/>
    <property type="match status" value="1"/>
</dbReference>
<name>A0ABM3LT98_BICAN</name>
<protein>
    <submittedName>
        <fullName evidence="9">Chymotrypsin-2-like</fullName>
    </submittedName>
</protein>
<feature type="domain" description="Peptidase S1" evidence="7">
    <location>
        <begin position="54"/>
        <end position="291"/>
    </location>
</feature>
<dbReference type="PRINTS" id="PR00722">
    <property type="entry name" value="CHYMOTRYPSIN"/>
</dbReference>
<dbReference type="PROSITE" id="PS50240">
    <property type="entry name" value="TRYPSIN_DOM"/>
    <property type="match status" value="1"/>
</dbReference>
<keyword evidence="5" id="KW-1015">Disulfide bond</keyword>
<dbReference type="InterPro" id="IPR018114">
    <property type="entry name" value="TRYPSIN_HIS"/>
</dbReference>
<keyword evidence="2 6" id="KW-0645">Protease</keyword>
<dbReference type="InterPro" id="IPR050430">
    <property type="entry name" value="Peptidase_S1"/>
</dbReference>
<dbReference type="InterPro" id="IPR001314">
    <property type="entry name" value="Peptidase_S1A"/>
</dbReference>
<comment type="similarity">
    <text evidence="1">Belongs to the peptidase S1 family.</text>
</comment>
<dbReference type="PANTHER" id="PTHR24276:SF91">
    <property type="entry name" value="AT26814P-RELATED"/>
    <property type="match status" value="1"/>
</dbReference>
<reference evidence="9" key="1">
    <citation type="submission" date="2025-08" db="UniProtKB">
        <authorList>
            <consortium name="RefSeq"/>
        </authorList>
    </citation>
    <scope>IDENTIFICATION</scope>
</reference>
<evidence type="ECO:0000259" key="7">
    <source>
        <dbReference type="PROSITE" id="PS50240"/>
    </source>
</evidence>
<dbReference type="PROSITE" id="PS00135">
    <property type="entry name" value="TRYPSIN_SER"/>
    <property type="match status" value="1"/>
</dbReference>
<gene>
    <name evidence="9" type="primary">LOC112056763</name>
</gene>
<dbReference type="SUPFAM" id="SSF50494">
    <property type="entry name" value="Trypsin-like serine proteases"/>
    <property type="match status" value="1"/>
</dbReference>
<dbReference type="InterPro" id="IPR001254">
    <property type="entry name" value="Trypsin_dom"/>
</dbReference>
<sequence length="291" mass="31694">MAEVKNMAFSSGSQKVFRGTLRFRENSRFPYSFPLEEEPGMSIFFDHTDSSARIVGGSSAGTVPHQVALTTGNLIRSLLCGGSIISINHILTAAHCMRNVGGNRPVSSLRAWAGTNRWASGGHGIQFSRGLMHAQYNHNTIKNDIGVYTTTTRIPLSSTIQVIPLSYDFVGANVQTRATGWGRTSQRGSVSPTLLELRKPTVDGQRCVTEVRRVANQVNIRAPAVDPALEICTFHSAGRGMCNGDSGSPLVRTDRNQQIGIVSWGIPCARGAPDMFVRVSAYRTWLENAMR</sequence>
<dbReference type="RefSeq" id="XP_052742304.1">
    <property type="nucleotide sequence ID" value="XM_052886344.1"/>
</dbReference>
<evidence type="ECO:0000313" key="8">
    <source>
        <dbReference type="Proteomes" id="UP001652582"/>
    </source>
</evidence>
<evidence type="ECO:0000256" key="3">
    <source>
        <dbReference type="ARBA" id="ARBA00022801"/>
    </source>
</evidence>
<evidence type="ECO:0000256" key="4">
    <source>
        <dbReference type="ARBA" id="ARBA00022825"/>
    </source>
</evidence>
<evidence type="ECO:0000256" key="1">
    <source>
        <dbReference type="ARBA" id="ARBA00007664"/>
    </source>
</evidence>
<dbReference type="PROSITE" id="PS00134">
    <property type="entry name" value="TRYPSIN_HIS"/>
    <property type="match status" value="1"/>
</dbReference>
<evidence type="ECO:0000256" key="5">
    <source>
        <dbReference type="ARBA" id="ARBA00023157"/>
    </source>
</evidence>
<dbReference type="Gene3D" id="2.40.10.10">
    <property type="entry name" value="Trypsin-like serine proteases"/>
    <property type="match status" value="2"/>
</dbReference>
<evidence type="ECO:0000256" key="2">
    <source>
        <dbReference type="ARBA" id="ARBA00022670"/>
    </source>
</evidence>
<evidence type="ECO:0000313" key="9">
    <source>
        <dbReference type="RefSeq" id="XP_052742304.1"/>
    </source>
</evidence>
<dbReference type="InterPro" id="IPR033116">
    <property type="entry name" value="TRYPSIN_SER"/>
</dbReference>
<dbReference type="Proteomes" id="UP001652582">
    <property type="component" value="Chromosome 16"/>
</dbReference>
<dbReference type="InterPro" id="IPR043504">
    <property type="entry name" value="Peptidase_S1_PA_chymotrypsin"/>
</dbReference>
<keyword evidence="8" id="KW-1185">Reference proteome</keyword>
<keyword evidence="3 6" id="KW-0378">Hydrolase</keyword>
<keyword evidence="4 6" id="KW-0720">Serine protease</keyword>
<organism evidence="8 9">
    <name type="scientific">Bicyclus anynana</name>
    <name type="common">Squinting bush brown butterfly</name>
    <dbReference type="NCBI Taxonomy" id="110368"/>
    <lineage>
        <taxon>Eukaryota</taxon>
        <taxon>Metazoa</taxon>
        <taxon>Ecdysozoa</taxon>
        <taxon>Arthropoda</taxon>
        <taxon>Hexapoda</taxon>
        <taxon>Insecta</taxon>
        <taxon>Pterygota</taxon>
        <taxon>Neoptera</taxon>
        <taxon>Endopterygota</taxon>
        <taxon>Lepidoptera</taxon>
        <taxon>Glossata</taxon>
        <taxon>Ditrysia</taxon>
        <taxon>Papilionoidea</taxon>
        <taxon>Nymphalidae</taxon>
        <taxon>Satyrinae</taxon>
        <taxon>Satyrini</taxon>
        <taxon>Mycalesina</taxon>
        <taxon>Bicyclus</taxon>
    </lineage>
</organism>
<dbReference type="PANTHER" id="PTHR24276">
    <property type="entry name" value="POLYSERASE-RELATED"/>
    <property type="match status" value="1"/>
</dbReference>
<dbReference type="InterPro" id="IPR009003">
    <property type="entry name" value="Peptidase_S1_PA"/>
</dbReference>
<proteinExistence type="inferred from homology"/>
<dbReference type="GeneID" id="112056763"/>